<evidence type="ECO:0000313" key="3">
    <source>
        <dbReference type="Proteomes" id="UP000236732"/>
    </source>
</evidence>
<dbReference type="SUPFAM" id="SSF49785">
    <property type="entry name" value="Galactose-binding domain-like"/>
    <property type="match status" value="1"/>
</dbReference>
<proteinExistence type="predicted"/>
<dbReference type="InterPro" id="IPR051941">
    <property type="entry name" value="BG_Antigen-Binding_Lectin"/>
</dbReference>
<evidence type="ECO:0000259" key="1">
    <source>
        <dbReference type="PROSITE" id="PS50022"/>
    </source>
</evidence>
<dbReference type="Proteomes" id="UP000236732">
    <property type="component" value="Unassembled WGS sequence"/>
</dbReference>
<reference evidence="2 3" key="1">
    <citation type="submission" date="2016-10" db="EMBL/GenBank/DDBJ databases">
        <authorList>
            <person name="de Groot N.N."/>
        </authorList>
    </citation>
    <scope>NUCLEOTIDE SEQUENCE [LARGE SCALE GENOMIC DNA]</scope>
    <source>
        <strain evidence="2 3">CGMCC 4.7037</strain>
    </source>
</reference>
<dbReference type="InterPro" id="IPR000421">
    <property type="entry name" value="FA58C"/>
</dbReference>
<evidence type="ECO:0000313" key="2">
    <source>
        <dbReference type="EMBL" id="SEH02604.1"/>
    </source>
</evidence>
<dbReference type="Pfam" id="PF00754">
    <property type="entry name" value="F5_F8_type_C"/>
    <property type="match status" value="1"/>
</dbReference>
<dbReference type="PROSITE" id="PS50022">
    <property type="entry name" value="FA58C_3"/>
    <property type="match status" value="1"/>
</dbReference>
<dbReference type="InterPro" id="IPR008979">
    <property type="entry name" value="Galactose-bd-like_sf"/>
</dbReference>
<protein>
    <recommendedName>
        <fullName evidence="1">F5/8 type C domain-containing protein</fullName>
    </recommendedName>
</protein>
<dbReference type="PANTHER" id="PTHR45713">
    <property type="entry name" value="FTP DOMAIN-CONTAINING PROTEIN"/>
    <property type="match status" value="1"/>
</dbReference>
<dbReference type="Gene3D" id="2.60.120.260">
    <property type="entry name" value="Galactose-binding domain-like"/>
    <property type="match status" value="1"/>
</dbReference>
<dbReference type="EMBL" id="FNVT01000028">
    <property type="protein sequence ID" value="SEH02604.1"/>
    <property type="molecule type" value="Genomic_DNA"/>
</dbReference>
<keyword evidence="3" id="KW-1185">Reference proteome</keyword>
<dbReference type="InterPro" id="IPR053850">
    <property type="entry name" value="Glyco_hydro_123_N_2"/>
</dbReference>
<dbReference type="PANTHER" id="PTHR45713:SF6">
    <property type="entry name" value="F5_8 TYPE C DOMAIN-CONTAINING PROTEIN"/>
    <property type="match status" value="1"/>
</dbReference>
<name>A0A1H6F0X6_9ACTN</name>
<dbReference type="Gene3D" id="2.60.120.560">
    <property type="entry name" value="Exo-inulinase, domain 1"/>
    <property type="match status" value="1"/>
</dbReference>
<dbReference type="Pfam" id="PF13320">
    <property type="entry name" value="GH123_cat"/>
    <property type="match status" value="1"/>
</dbReference>
<organism evidence="2 3">
    <name type="scientific">Nonomuraea solani</name>
    <dbReference type="NCBI Taxonomy" id="1144553"/>
    <lineage>
        <taxon>Bacteria</taxon>
        <taxon>Bacillati</taxon>
        <taxon>Actinomycetota</taxon>
        <taxon>Actinomycetes</taxon>
        <taxon>Streptosporangiales</taxon>
        <taxon>Streptosporangiaceae</taxon>
        <taxon>Nonomuraea</taxon>
    </lineage>
</organism>
<dbReference type="InterPro" id="IPR025150">
    <property type="entry name" value="GH123_cat"/>
</dbReference>
<feature type="domain" description="F5/8 type C" evidence="1">
    <location>
        <begin position="765"/>
        <end position="920"/>
    </location>
</feature>
<sequence length="920" mass="100586">MPQRRTPRRGLLPLCVAVLVLLELIAVAPAHAAAGLRIWTASAADRVFSTSPPPSSAPTSIDLYSARGEQEAAQIAVRSSTSEALGDVLLTVSALTGPGGASIPTSDILLRRAYHHRDVVVMRGDVEQPPGGGTIYPDALVEADRPLTLDGGVTQPYHYSVTVPKGQTPGVYTGTVAVSTRNAGTATVNVRVVVYDVTLPEPNESTFKMNNWFTSAGWDYTGTIRAIPQQYRNAEMYSDNWWKVIESIARNHERHRNNVIYADFQALLIPGSKVGPGGELQFGWDVFDRFIETFETAKALQYIYTPTLLENPRPASADPVKAEILRNVGGVVQRVLVEPESAEANAYYDKVFPALKAHLDLKGWTDRFYMSAVDEPETQEQAQDANWLYGKYRKYFPAHRTNEAHDTVLAGLAGDLTTITPVLGHYDQNIGYYQNLRANGTELWLYNCIVPEGSQMNRFISYHLAKTRLTPWLTWKIGGTGYLHWGWNYWHDAKNPDTIVNTFDVRQTGDAWLVRPNSDKYDIYDSLRSETQLDGLEDYELLNLLAKTKPLLARLVASSLITDTVTYTRSGALVDDRHKMLLELLVDNGPDRRFPYTDNFSAGHTNWQPGKGSWSVAPTGEYLQTDKSRWDFTSTPKSSSYGDVVASVDLKIDSVNTAEGGNANWAGLVVRGSNATDMDTGYLVAVRNNGEVFIYRSGQTLAKAVAGNYRPGTYTRLRVMAFGNKISAFLGNNPQPVVSVTDNAFPAGHLALVTGGASVRFDNFTANPDDNLADGRPVTTSSSYSADGWHATAAVDGIQSSTPLSLGWTSAAGTSADRTEWISVDLQSKRSLSRVDLFPRSDGANTGLGFPVDFTVQVSADGTSWSTVASRTNQPRPGAGAQTFSFPAVEARYVKVTGTKLGSDPLGAFHMQLAEIEAYG</sequence>
<gene>
    <name evidence="2" type="ORF">SAMN05444920_12831</name>
</gene>
<dbReference type="Pfam" id="PF22680">
    <property type="entry name" value="Glyco_hydro_123_N_2"/>
    <property type="match status" value="1"/>
</dbReference>
<accession>A0A1H6F0X6</accession>
<dbReference type="AlphaFoldDB" id="A0A1H6F0X6"/>